<evidence type="ECO:0000256" key="1">
    <source>
        <dbReference type="SAM" id="Phobius"/>
    </source>
</evidence>
<dbReference type="AlphaFoldDB" id="A0A4P9Z0R4"/>
<keyword evidence="2" id="KW-0732">Signal</keyword>
<dbReference type="Proteomes" id="UP000278143">
    <property type="component" value="Unassembled WGS sequence"/>
</dbReference>
<name>A0A4P9Z0R4_9FUNG</name>
<keyword evidence="1" id="KW-0472">Membrane</keyword>
<keyword evidence="4" id="KW-1185">Reference proteome</keyword>
<proteinExistence type="predicted"/>
<evidence type="ECO:0000313" key="3">
    <source>
        <dbReference type="EMBL" id="RKP26006.1"/>
    </source>
</evidence>
<reference evidence="4" key="1">
    <citation type="journal article" date="2018" name="Nat. Microbiol.">
        <title>Leveraging single-cell genomics to expand the fungal tree of life.</title>
        <authorList>
            <person name="Ahrendt S.R."/>
            <person name="Quandt C.A."/>
            <person name="Ciobanu D."/>
            <person name="Clum A."/>
            <person name="Salamov A."/>
            <person name="Andreopoulos B."/>
            <person name="Cheng J.F."/>
            <person name="Woyke T."/>
            <person name="Pelin A."/>
            <person name="Henrissat B."/>
            <person name="Reynolds N.K."/>
            <person name="Benny G.L."/>
            <person name="Smith M.E."/>
            <person name="James T.Y."/>
            <person name="Grigoriev I.V."/>
        </authorList>
    </citation>
    <scope>NUCLEOTIDE SEQUENCE [LARGE SCALE GENOMIC DNA]</scope>
    <source>
        <strain evidence="4">Benny S71-1</strain>
    </source>
</reference>
<sequence length="562" mass="62787">MPAIHSMDPPLSRRLPLELIVLVLCFVDPDTGVQLASVDRYYRAAVQSSEHYWRKACTRLMTTTTTATTTATAPSMALPLPLSSYNHYLYLKQLYWAWHHHRCTTYSLRPNLPSLWFSAYELVTCDERWAVVASGRPLRIFLVPLSTPLVAREGVPKWLGNGTPAAIELPLPPPPTQPRLVARHLLAPCWGTLTSDYLVVRTPRDRFFPSIPPCLLVWRLSDRRPLHWMPLGFADARHIWASHRWLLSTLGSHEGETDENGLGRRSTVERTFLLDLEAVARPSMSSGQTIDGQEDCTAKEKEAQRATTMQPAADAYAGTWRPVATFSGRHRVLFLPRSEQSANGTQVYTCRLAEHTMRWSMHTLDDDRSGGLCKVAEGTLDMPSCVTSIREAVAVDDGRAVILAGQCGGEGGQHRDVASSASIYIVVHDLRVHRLSRVLPGYRLVYPTSSAGTSASAWILLAQEATGTLVVATTKLDRFYPLNVRLPASYAIAALFPAVLLVSTLRHRYLFNMKTMQWQTMDGDEKRDKSAWTASILVGNSRCIYVKGSRLHIMDYRDIALP</sequence>
<organism evidence="3 4">
    <name type="scientific">Syncephalis pseudoplumigaleata</name>
    <dbReference type="NCBI Taxonomy" id="1712513"/>
    <lineage>
        <taxon>Eukaryota</taxon>
        <taxon>Fungi</taxon>
        <taxon>Fungi incertae sedis</taxon>
        <taxon>Zoopagomycota</taxon>
        <taxon>Zoopagomycotina</taxon>
        <taxon>Zoopagomycetes</taxon>
        <taxon>Zoopagales</taxon>
        <taxon>Piptocephalidaceae</taxon>
        <taxon>Syncephalis</taxon>
    </lineage>
</organism>
<evidence type="ECO:0000256" key="2">
    <source>
        <dbReference type="SAM" id="SignalP"/>
    </source>
</evidence>
<accession>A0A4P9Z0R4</accession>
<dbReference type="Gene3D" id="1.20.1280.50">
    <property type="match status" value="1"/>
</dbReference>
<gene>
    <name evidence="3" type="ORF">SYNPS1DRAFT_28279</name>
</gene>
<dbReference type="InterPro" id="IPR036047">
    <property type="entry name" value="F-box-like_dom_sf"/>
</dbReference>
<feature type="transmembrane region" description="Helical" evidence="1">
    <location>
        <begin position="488"/>
        <end position="505"/>
    </location>
</feature>
<evidence type="ECO:0008006" key="5">
    <source>
        <dbReference type="Google" id="ProtNLM"/>
    </source>
</evidence>
<dbReference type="SUPFAM" id="SSF81383">
    <property type="entry name" value="F-box domain"/>
    <property type="match status" value="1"/>
</dbReference>
<keyword evidence="1" id="KW-0812">Transmembrane</keyword>
<keyword evidence="1" id="KW-1133">Transmembrane helix</keyword>
<evidence type="ECO:0000313" key="4">
    <source>
        <dbReference type="Proteomes" id="UP000278143"/>
    </source>
</evidence>
<dbReference type="EMBL" id="KZ989543">
    <property type="protein sequence ID" value="RKP26006.1"/>
    <property type="molecule type" value="Genomic_DNA"/>
</dbReference>
<feature type="signal peptide" evidence="2">
    <location>
        <begin position="1"/>
        <end position="32"/>
    </location>
</feature>
<feature type="chain" id="PRO_5020644078" description="F-box domain-containing protein" evidence="2">
    <location>
        <begin position="33"/>
        <end position="562"/>
    </location>
</feature>
<protein>
    <recommendedName>
        <fullName evidence="5">F-box domain-containing protein</fullName>
    </recommendedName>
</protein>
<dbReference type="OrthoDB" id="10461637at2759"/>